<proteinExistence type="predicted"/>
<reference evidence="1 2" key="1">
    <citation type="submission" date="2022-03" db="EMBL/GenBank/DDBJ databases">
        <authorList>
            <person name="Brunel B."/>
        </authorList>
    </citation>
    <scope>NUCLEOTIDE SEQUENCE [LARGE SCALE GENOMIC DNA]</scope>
    <source>
        <strain evidence="1">STM5069sample</strain>
    </source>
</reference>
<dbReference type="Proteomes" id="UP001153050">
    <property type="component" value="Unassembled WGS sequence"/>
</dbReference>
<evidence type="ECO:0000313" key="2">
    <source>
        <dbReference type="Proteomes" id="UP001153050"/>
    </source>
</evidence>
<comment type="caution">
    <text evidence="1">The sequence shown here is derived from an EMBL/GenBank/DDBJ whole genome shotgun (WGS) entry which is preliminary data.</text>
</comment>
<organism evidence="1 2">
    <name type="scientific">Mesorhizobium escarrei</name>
    <dbReference type="NCBI Taxonomy" id="666018"/>
    <lineage>
        <taxon>Bacteria</taxon>
        <taxon>Pseudomonadati</taxon>
        <taxon>Pseudomonadota</taxon>
        <taxon>Alphaproteobacteria</taxon>
        <taxon>Hyphomicrobiales</taxon>
        <taxon>Phyllobacteriaceae</taxon>
        <taxon>Mesorhizobium</taxon>
    </lineage>
</organism>
<sequence>MQRAKEKQPAYELPKRDQLYHSAAAAFTSPNERYRTVTKLDNQAIREKFSASLKKKRNYAAVNVDKLSSLESGVSQTQEECLAACIEVVNVIEEKPKTCVLSYRWSNDGFVNLYEACLRASTWGFKYALCDVVSIKSGDNVADSVVQFNQFYRDFPVVHYYTDNLADSRRVWIAGELHKSFLQNAEDILAMMISNKSDNESMYTYAVKTKLLITFFEQHEHNNRLPDEEFGSSNCTCFKENTKYNYEYVDSSKTSCRAERHFGDFFVSRLRDNVSDLRAGRSIASKNSTEEDRIARLIEGVLNSAGDDFAGTVPFDVFYVLQELLPDIIQLNHDERKTLGEAKHTCLASKITASFVLLAVHGVLTSGKTNVLSFLPIYSDWMTFIANLIIVGGEEIDSPAHDTGYFPQFHSRSIPNTFTGCKFVCHVVETSDTLVVPTRLVLKVVPEAIFLETALNALNGSIFCNCDFSRAEKHKRVMMLDQFESSIAHLRGYAGKTFEIQESNVSSDDLSLD</sequence>
<keyword evidence="2" id="KW-1185">Reference proteome</keyword>
<accession>A0ABM9E0Y3</accession>
<evidence type="ECO:0000313" key="1">
    <source>
        <dbReference type="EMBL" id="CAH2402717.1"/>
    </source>
</evidence>
<dbReference type="EMBL" id="CAKXZT010000130">
    <property type="protein sequence ID" value="CAH2402717.1"/>
    <property type="molecule type" value="Genomic_DNA"/>
</dbReference>
<gene>
    <name evidence="1" type="ORF">MES5069_350018</name>
</gene>
<name>A0ABM9E0Y3_9HYPH</name>
<protein>
    <submittedName>
        <fullName evidence="1">Uncharacterized protein</fullName>
    </submittedName>
</protein>
<dbReference type="RefSeq" id="WP_254019293.1">
    <property type="nucleotide sequence ID" value="NZ_CAKXZT010000130.1"/>
</dbReference>